<name>A0A1Y2CJ54_9FUNG</name>
<keyword evidence="2" id="KW-1185">Reference proteome</keyword>
<evidence type="ECO:0000313" key="1">
    <source>
        <dbReference type="EMBL" id="ORY47063.1"/>
    </source>
</evidence>
<accession>A0A1Y2CJ54</accession>
<protein>
    <submittedName>
        <fullName evidence="1">Uncharacterized protein</fullName>
    </submittedName>
</protein>
<gene>
    <name evidence="1" type="ORF">BCR33DRAFT_715427</name>
</gene>
<reference evidence="1 2" key="1">
    <citation type="submission" date="2016-07" db="EMBL/GenBank/DDBJ databases">
        <title>Pervasive Adenine N6-methylation of Active Genes in Fungi.</title>
        <authorList>
            <consortium name="DOE Joint Genome Institute"/>
            <person name="Mondo S.J."/>
            <person name="Dannebaum R.O."/>
            <person name="Kuo R.C."/>
            <person name="Labutti K."/>
            <person name="Haridas S."/>
            <person name="Kuo A."/>
            <person name="Salamov A."/>
            <person name="Ahrendt S.R."/>
            <person name="Lipzen A."/>
            <person name="Sullivan W."/>
            <person name="Andreopoulos W.B."/>
            <person name="Clum A."/>
            <person name="Lindquist E."/>
            <person name="Daum C."/>
            <person name="Ramamoorthy G.K."/>
            <person name="Gryganskyi A."/>
            <person name="Culley D."/>
            <person name="Magnuson J.K."/>
            <person name="James T.Y."/>
            <person name="O'Malley M.A."/>
            <person name="Stajich J.E."/>
            <person name="Spatafora J.W."/>
            <person name="Visel A."/>
            <person name="Grigoriev I.V."/>
        </authorList>
    </citation>
    <scope>NUCLEOTIDE SEQUENCE [LARGE SCALE GENOMIC DNA]</scope>
    <source>
        <strain evidence="1 2">JEL800</strain>
    </source>
</reference>
<comment type="caution">
    <text evidence="1">The sequence shown here is derived from an EMBL/GenBank/DDBJ whole genome shotgun (WGS) entry which is preliminary data.</text>
</comment>
<dbReference type="Proteomes" id="UP000193642">
    <property type="component" value="Unassembled WGS sequence"/>
</dbReference>
<proteinExistence type="predicted"/>
<dbReference type="EMBL" id="MCGO01000015">
    <property type="protein sequence ID" value="ORY47063.1"/>
    <property type="molecule type" value="Genomic_DNA"/>
</dbReference>
<sequence length="271" mass="30758">MNSIHTVLAGTLSSDLNIRNIVIQTLSEACVKCPSLESELLKLTELSLSVHIIEFISSNIKRYNVALEIQLPCKECALIWMPWLPHQTQPPRSPGNYNMPTWSFGASYTFTAQTLEQEPETPPEITALYQETKEIFDFKKAPMHPENADATRNLMSVLVPAGLYSLVMAKKLWYAFPDVVELTEKGASQTGLVQALWVKENKEIVKAAILDGKLNNRNTAKNKTERTDAELVQDFEEWCLERTSYTLRQFASSDVEVLIKTSRSLKRKYDE</sequence>
<feature type="non-terminal residue" evidence="1">
    <location>
        <position position="1"/>
    </location>
</feature>
<dbReference type="AlphaFoldDB" id="A0A1Y2CJ54"/>
<dbReference type="OrthoDB" id="2110703at2759"/>
<evidence type="ECO:0000313" key="2">
    <source>
        <dbReference type="Proteomes" id="UP000193642"/>
    </source>
</evidence>
<organism evidence="1 2">
    <name type="scientific">Rhizoclosmatium globosum</name>
    <dbReference type="NCBI Taxonomy" id="329046"/>
    <lineage>
        <taxon>Eukaryota</taxon>
        <taxon>Fungi</taxon>
        <taxon>Fungi incertae sedis</taxon>
        <taxon>Chytridiomycota</taxon>
        <taxon>Chytridiomycota incertae sedis</taxon>
        <taxon>Chytridiomycetes</taxon>
        <taxon>Chytridiales</taxon>
        <taxon>Chytriomycetaceae</taxon>
        <taxon>Rhizoclosmatium</taxon>
    </lineage>
</organism>